<evidence type="ECO:0000256" key="8">
    <source>
        <dbReference type="ARBA" id="ARBA00022801"/>
    </source>
</evidence>
<evidence type="ECO:0000256" key="3">
    <source>
        <dbReference type="ARBA" id="ARBA00004910"/>
    </source>
</evidence>
<dbReference type="InterPro" id="IPR002734">
    <property type="entry name" value="RibDG_C"/>
</dbReference>
<dbReference type="GO" id="GO:0008703">
    <property type="term" value="F:5-amino-6-(5-phosphoribosylamino)uracil reductase activity"/>
    <property type="evidence" value="ECO:0007669"/>
    <property type="project" value="UniProtKB-EC"/>
</dbReference>
<feature type="binding site" evidence="15">
    <location>
        <position position="289"/>
    </location>
    <ligand>
        <name>substrate</name>
    </ligand>
</feature>
<dbReference type="GO" id="GO:0008270">
    <property type="term" value="F:zinc ion binding"/>
    <property type="evidence" value="ECO:0007669"/>
    <property type="project" value="InterPro"/>
</dbReference>
<keyword evidence="11 13" id="KW-0560">Oxidoreductase</keyword>
<evidence type="ECO:0000259" key="17">
    <source>
        <dbReference type="PROSITE" id="PS51747"/>
    </source>
</evidence>
<comment type="catalytic activity">
    <reaction evidence="13">
        <text>2,5-diamino-6-hydroxy-4-(5-phosphoribosylamino)-pyrimidine + H2O + H(+) = 5-amino-6-(5-phospho-D-ribosylamino)uracil + NH4(+)</text>
        <dbReference type="Rhea" id="RHEA:21868"/>
        <dbReference type="ChEBI" id="CHEBI:15377"/>
        <dbReference type="ChEBI" id="CHEBI:15378"/>
        <dbReference type="ChEBI" id="CHEBI:28938"/>
        <dbReference type="ChEBI" id="CHEBI:58453"/>
        <dbReference type="ChEBI" id="CHEBI:58614"/>
        <dbReference type="EC" id="3.5.4.26"/>
    </reaction>
</comment>
<evidence type="ECO:0000256" key="15">
    <source>
        <dbReference type="PIRSR" id="PIRSR006769-2"/>
    </source>
</evidence>
<evidence type="ECO:0000256" key="11">
    <source>
        <dbReference type="ARBA" id="ARBA00023002"/>
    </source>
</evidence>
<sequence>MRLALREAKKGIGRTSPNPCVGAVIVKNGEVVAKGYHKKAGTPHAEIHALRSAGSAASGATMYVTLEPCNHTGKTPPCSHAVAAAGIARVIVGMEDPNPLVDGTGVTYLRERNIEVVTGVLEDECRAINRPFLKHITTGLPWIVMKAGISLDGKLNYQQGESGWITGATSVETVHRLRNIHDAIMVGHHTVAIDNPSLTTRLTRGKGRDPIRIILDSALSLAPDARPFTVESPASTWVFCAETVEEKKVRQLQSLGVRVFPVSCDANGLVLHQVFRCLAENGVTSVLVEGGAALHGAILRERLYDYANLFLAPVFAGEGGIPLLSGYFASCKEDAVSLQTPTYTRTGDDVMISGCLHYPAKK</sequence>
<dbReference type="NCBIfam" id="TIGR00227">
    <property type="entry name" value="ribD_Cterm"/>
    <property type="match status" value="1"/>
</dbReference>
<organism evidence="18 19">
    <name type="scientific">Desulfopila aestuarii DSM 18488</name>
    <dbReference type="NCBI Taxonomy" id="1121416"/>
    <lineage>
        <taxon>Bacteria</taxon>
        <taxon>Pseudomonadati</taxon>
        <taxon>Thermodesulfobacteriota</taxon>
        <taxon>Desulfobulbia</taxon>
        <taxon>Desulfobulbales</taxon>
        <taxon>Desulfocapsaceae</taxon>
        <taxon>Desulfopila</taxon>
    </lineage>
</organism>
<dbReference type="InterPro" id="IPR002125">
    <property type="entry name" value="CMP_dCMP_dom"/>
</dbReference>
<evidence type="ECO:0000256" key="1">
    <source>
        <dbReference type="ARBA" id="ARBA00002151"/>
    </source>
</evidence>
<feature type="binding site" evidence="16">
    <location>
        <position position="78"/>
    </location>
    <ligand>
        <name>Zn(2+)</name>
        <dbReference type="ChEBI" id="CHEBI:29105"/>
        <note>catalytic</note>
    </ligand>
</feature>
<dbReference type="GO" id="GO:0009231">
    <property type="term" value="P:riboflavin biosynthetic process"/>
    <property type="evidence" value="ECO:0007669"/>
    <property type="project" value="UniProtKB-UniPathway"/>
</dbReference>
<dbReference type="InterPro" id="IPR050765">
    <property type="entry name" value="Riboflavin_Biosynth_HTPR"/>
</dbReference>
<dbReference type="Gene3D" id="3.40.430.10">
    <property type="entry name" value="Dihydrofolate Reductase, subunit A"/>
    <property type="match status" value="1"/>
</dbReference>
<evidence type="ECO:0000313" key="19">
    <source>
        <dbReference type="Proteomes" id="UP000184603"/>
    </source>
</evidence>
<feature type="binding site" evidence="15">
    <location>
        <position position="190"/>
    </location>
    <ligand>
        <name>NADP(+)</name>
        <dbReference type="ChEBI" id="CHEBI:58349"/>
    </ligand>
</feature>
<feature type="binding site" evidence="16">
    <location>
        <position position="44"/>
    </location>
    <ligand>
        <name>Zn(2+)</name>
        <dbReference type="ChEBI" id="CHEBI:29105"/>
        <note>catalytic</note>
    </ligand>
</feature>
<dbReference type="InterPro" id="IPR016193">
    <property type="entry name" value="Cytidine_deaminase-like"/>
</dbReference>
<dbReference type="NCBIfam" id="TIGR00326">
    <property type="entry name" value="eubact_ribD"/>
    <property type="match status" value="1"/>
</dbReference>
<dbReference type="GO" id="GO:0050661">
    <property type="term" value="F:NADP binding"/>
    <property type="evidence" value="ECO:0007669"/>
    <property type="project" value="InterPro"/>
</dbReference>
<comment type="similarity">
    <text evidence="5 13">In the C-terminal section; belongs to the HTP reductase family.</text>
</comment>
<dbReference type="PROSITE" id="PS00903">
    <property type="entry name" value="CYT_DCMP_DEAMINASES_1"/>
    <property type="match status" value="1"/>
</dbReference>
<feature type="domain" description="CMP/dCMP-type deaminase" evidence="17">
    <location>
        <begin position="1"/>
        <end position="116"/>
    </location>
</feature>
<keyword evidence="9 13" id="KW-0862">Zinc</keyword>
<evidence type="ECO:0000256" key="9">
    <source>
        <dbReference type="ARBA" id="ARBA00022833"/>
    </source>
</evidence>
<dbReference type="Proteomes" id="UP000184603">
    <property type="component" value="Unassembled WGS sequence"/>
</dbReference>
<evidence type="ECO:0000256" key="6">
    <source>
        <dbReference type="ARBA" id="ARBA00022619"/>
    </source>
</evidence>
<dbReference type="CDD" id="cd01284">
    <property type="entry name" value="Riboflavin_deaminase-reductase"/>
    <property type="match status" value="1"/>
</dbReference>
<dbReference type="EC" id="1.1.1.193" evidence="13"/>
<feature type="binding site" evidence="15">
    <location>
        <position position="148"/>
    </location>
    <ligand>
        <name>NADP(+)</name>
        <dbReference type="ChEBI" id="CHEBI:58349"/>
    </ligand>
</feature>
<feature type="binding site" evidence="15">
    <location>
        <position position="178"/>
    </location>
    <ligand>
        <name>substrate</name>
    </ligand>
</feature>
<evidence type="ECO:0000256" key="7">
    <source>
        <dbReference type="ARBA" id="ARBA00022723"/>
    </source>
</evidence>
<dbReference type="PANTHER" id="PTHR38011">
    <property type="entry name" value="DIHYDROFOLATE REDUCTASE FAMILY PROTEIN (AFU_ORTHOLOGUE AFUA_8G06820)"/>
    <property type="match status" value="1"/>
</dbReference>
<accession>A0A1M7YET8</accession>
<dbReference type="GO" id="GO:0008835">
    <property type="term" value="F:diaminohydroxyphosphoribosylaminopyrimidine deaminase activity"/>
    <property type="evidence" value="ECO:0007669"/>
    <property type="project" value="UniProtKB-EC"/>
</dbReference>
<feature type="active site" description="Proton donor" evidence="14">
    <location>
        <position position="46"/>
    </location>
</feature>
<evidence type="ECO:0000256" key="13">
    <source>
        <dbReference type="PIRNR" id="PIRNR006769"/>
    </source>
</evidence>
<proteinExistence type="inferred from homology"/>
<dbReference type="SUPFAM" id="SSF53597">
    <property type="entry name" value="Dihydrofolate reductase-like"/>
    <property type="match status" value="1"/>
</dbReference>
<dbReference type="InterPro" id="IPR016192">
    <property type="entry name" value="APOBEC/CMP_deaminase_Zn-bd"/>
</dbReference>
<dbReference type="OrthoDB" id="9800865at2"/>
<dbReference type="InterPro" id="IPR004794">
    <property type="entry name" value="Eubact_RibD"/>
</dbReference>
<evidence type="ECO:0000256" key="5">
    <source>
        <dbReference type="ARBA" id="ARBA00007417"/>
    </source>
</evidence>
<feature type="binding site" evidence="15">
    <location>
        <position position="201"/>
    </location>
    <ligand>
        <name>substrate</name>
    </ligand>
</feature>
<keyword evidence="7 13" id="KW-0479">Metal-binding</keyword>
<dbReference type="FunFam" id="3.40.140.10:FF:000025">
    <property type="entry name" value="Riboflavin biosynthesis protein RibD"/>
    <property type="match status" value="1"/>
</dbReference>
<keyword evidence="19" id="KW-1185">Reference proteome</keyword>
<feature type="binding site" evidence="15">
    <location>
        <position position="162"/>
    </location>
    <ligand>
        <name>substrate</name>
    </ligand>
</feature>
<comment type="pathway">
    <text evidence="2 13">Cofactor biosynthesis; riboflavin biosynthesis; 5-amino-6-(D-ribitylamino)uracil from GTP: step 2/4.</text>
</comment>
<dbReference type="AlphaFoldDB" id="A0A1M7YET8"/>
<evidence type="ECO:0000256" key="14">
    <source>
        <dbReference type="PIRSR" id="PIRSR006769-1"/>
    </source>
</evidence>
<comment type="pathway">
    <text evidence="3 13">Cofactor biosynthesis; riboflavin biosynthesis; 5-amino-6-(D-ribitylamino)uracil from GTP: step 3/4.</text>
</comment>
<comment type="similarity">
    <text evidence="4 13">In the N-terminal section; belongs to the cytidine and deoxycytidylate deaminase family.</text>
</comment>
<evidence type="ECO:0000256" key="12">
    <source>
        <dbReference type="ARBA" id="ARBA00023268"/>
    </source>
</evidence>
<dbReference type="STRING" id="1121416.SAMN02745220_03765"/>
<feature type="binding site" evidence="15">
    <location>
        <position position="164"/>
    </location>
    <ligand>
        <name>NADP(+)</name>
        <dbReference type="ChEBI" id="CHEBI:58349"/>
    </ligand>
</feature>
<dbReference type="Pfam" id="PF01872">
    <property type="entry name" value="RibD_C"/>
    <property type="match status" value="1"/>
</dbReference>
<dbReference type="PROSITE" id="PS51747">
    <property type="entry name" value="CYT_DCMP_DEAMINASES_2"/>
    <property type="match status" value="1"/>
</dbReference>
<dbReference type="InterPro" id="IPR024072">
    <property type="entry name" value="DHFR-like_dom_sf"/>
</dbReference>
<dbReference type="UniPathway" id="UPA00275">
    <property type="reaction ID" value="UER00401"/>
</dbReference>
<keyword evidence="12" id="KW-0511">Multifunctional enzyme</keyword>
<feature type="binding site" evidence="15">
    <location>
        <position position="198"/>
    </location>
    <ligand>
        <name>substrate</name>
    </ligand>
</feature>
<keyword evidence="8 13" id="KW-0378">Hydrolase</keyword>
<name>A0A1M7YET8_9BACT</name>
<gene>
    <name evidence="18" type="ORF">SAMN02745220_03765</name>
</gene>
<feature type="binding site" evidence="15">
    <location>
        <position position="217"/>
    </location>
    <ligand>
        <name>NADP(+)</name>
        <dbReference type="ChEBI" id="CHEBI:58349"/>
    </ligand>
</feature>
<dbReference type="EC" id="3.5.4.26" evidence="13"/>
<comment type="cofactor">
    <cofactor evidence="13 16">
        <name>Zn(2+)</name>
        <dbReference type="ChEBI" id="CHEBI:29105"/>
    </cofactor>
    <text evidence="13 16">Binds 1 zinc ion.</text>
</comment>
<dbReference type="Pfam" id="PF00383">
    <property type="entry name" value="dCMP_cyt_deam_1"/>
    <property type="match status" value="1"/>
</dbReference>
<comment type="catalytic activity">
    <reaction evidence="13">
        <text>5-amino-6-(5-phospho-D-ribitylamino)uracil + NADP(+) = 5-amino-6-(5-phospho-D-ribosylamino)uracil + NADPH + H(+)</text>
        <dbReference type="Rhea" id="RHEA:17845"/>
        <dbReference type="ChEBI" id="CHEBI:15378"/>
        <dbReference type="ChEBI" id="CHEBI:57783"/>
        <dbReference type="ChEBI" id="CHEBI:58349"/>
        <dbReference type="ChEBI" id="CHEBI:58421"/>
        <dbReference type="ChEBI" id="CHEBI:58453"/>
        <dbReference type="EC" id="1.1.1.193"/>
    </reaction>
</comment>
<dbReference type="PIRSF" id="PIRSF006769">
    <property type="entry name" value="RibD"/>
    <property type="match status" value="1"/>
</dbReference>
<dbReference type="EMBL" id="FRFE01000022">
    <property type="protein sequence ID" value="SHO51018.1"/>
    <property type="molecule type" value="Genomic_DNA"/>
</dbReference>
<evidence type="ECO:0000256" key="2">
    <source>
        <dbReference type="ARBA" id="ARBA00004882"/>
    </source>
</evidence>
<dbReference type="PANTHER" id="PTHR38011:SF7">
    <property type="entry name" value="2,5-DIAMINO-6-RIBOSYLAMINO-4(3H)-PYRIMIDINONE 5'-PHOSPHATE REDUCTASE"/>
    <property type="match status" value="1"/>
</dbReference>
<reference evidence="18 19" key="1">
    <citation type="submission" date="2016-12" db="EMBL/GenBank/DDBJ databases">
        <authorList>
            <person name="Song W.-J."/>
            <person name="Kurnit D.M."/>
        </authorList>
    </citation>
    <scope>NUCLEOTIDE SEQUENCE [LARGE SCALE GENOMIC DNA]</scope>
    <source>
        <strain evidence="18 19">DSM 18488</strain>
    </source>
</reference>
<evidence type="ECO:0000256" key="10">
    <source>
        <dbReference type="ARBA" id="ARBA00022857"/>
    </source>
</evidence>
<protein>
    <recommendedName>
        <fullName evidence="13">Riboflavin biosynthesis protein RibD</fullName>
    </recommendedName>
    <domain>
        <recommendedName>
            <fullName evidence="13">Diaminohydroxyphosphoribosylaminopyrimidine deaminase</fullName>
            <shortName evidence="13">DRAP deaminase</shortName>
            <ecNumber evidence="13">3.5.4.26</ecNumber>
        </recommendedName>
        <alternativeName>
            <fullName evidence="13">Riboflavin-specific deaminase</fullName>
        </alternativeName>
    </domain>
    <domain>
        <recommendedName>
            <fullName evidence="13">5-amino-6-(5-phosphoribosylamino)uracil reductase</fullName>
            <ecNumber evidence="13">1.1.1.193</ecNumber>
        </recommendedName>
        <alternativeName>
            <fullName evidence="13">HTP reductase</fullName>
        </alternativeName>
    </domain>
</protein>
<evidence type="ECO:0000256" key="4">
    <source>
        <dbReference type="ARBA" id="ARBA00005259"/>
    </source>
</evidence>
<feature type="binding site" evidence="16">
    <location>
        <position position="69"/>
    </location>
    <ligand>
        <name>Zn(2+)</name>
        <dbReference type="ChEBI" id="CHEBI:29105"/>
        <note>catalytic</note>
    </ligand>
</feature>
<feature type="binding site" evidence="15">
    <location>
        <begin position="291"/>
        <end position="297"/>
    </location>
    <ligand>
        <name>NADP(+)</name>
        <dbReference type="ChEBI" id="CHEBI:58349"/>
    </ligand>
</feature>
<dbReference type="SUPFAM" id="SSF53927">
    <property type="entry name" value="Cytidine deaminase-like"/>
    <property type="match status" value="1"/>
</dbReference>
<dbReference type="Gene3D" id="3.40.140.10">
    <property type="entry name" value="Cytidine Deaminase, domain 2"/>
    <property type="match status" value="1"/>
</dbReference>
<comment type="function">
    <text evidence="1 13">Converts 2,5-diamino-6-(ribosylamino)-4(3h)-pyrimidinone 5'-phosphate into 5-amino-6-(ribosylamino)-2,4(1h,3h)-pyrimidinedione 5'-phosphate.</text>
</comment>
<evidence type="ECO:0000313" key="18">
    <source>
        <dbReference type="EMBL" id="SHO51018.1"/>
    </source>
</evidence>
<keyword evidence="6 13" id="KW-0686">Riboflavin biosynthesis</keyword>
<evidence type="ECO:0000256" key="16">
    <source>
        <dbReference type="PIRSR" id="PIRSR006769-3"/>
    </source>
</evidence>
<feature type="binding site" evidence="15">
    <location>
        <position position="194"/>
    </location>
    <ligand>
        <name>NADP(+)</name>
        <dbReference type="ChEBI" id="CHEBI:58349"/>
    </ligand>
</feature>
<keyword evidence="10 13" id="KW-0521">NADP</keyword>
<dbReference type="InterPro" id="IPR011549">
    <property type="entry name" value="RibD_C"/>
</dbReference>